<dbReference type="PANTHER" id="PTHR32071:SF74">
    <property type="entry name" value="TRANSCRIPTIONAL ACTIVATOR ROCR"/>
    <property type="match status" value="1"/>
</dbReference>
<dbReference type="SUPFAM" id="SSF46689">
    <property type="entry name" value="Homeodomain-like"/>
    <property type="match status" value="1"/>
</dbReference>
<gene>
    <name evidence="7" type="ORF">NK662_07000</name>
</gene>
<protein>
    <submittedName>
        <fullName evidence="7">Sigma 54-interacting transcriptional regulator</fullName>
    </submittedName>
</protein>
<evidence type="ECO:0000259" key="6">
    <source>
        <dbReference type="PROSITE" id="PS50045"/>
    </source>
</evidence>
<dbReference type="GO" id="GO:0006355">
    <property type="term" value="P:regulation of DNA-templated transcription"/>
    <property type="evidence" value="ECO:0007669"/>
    <property type="project" value="InterPro"/>
</dbReference>
<dbReference type="CDD" id="cd00009">
    <property type="entry name" value="AAA"/>
    <property type="match status" value="1"/>
</dbReference>
<dbReference type="Gene3D" id="3.40.50.300">
    <property type="entry name" value="P-loop containing nucleotide triphosphate hydrolases"/>
    <property type="match status" value="1"/>
</dbReference>
<dbReference type="PROSITE" id="PS00688">
    <property type="entry name" value="SIGMA54_INTERACT_3"/>
    <property type="match status" value="1"/>
</dbReference>
<evidence type="ECO:0000313" key="8">
    <source>
        <dbReference type="Proteomes" id="UP001156102"/>
    </source>
</evidence>
<dbReference type="Proteomes" id="UP001156102">
    <property type="component" value="Unassembled WGS sequence"/>
</dbReference>
<dbReference type="EMBL" id="JANCLT010000003">
    <property type="protein sequence ID" value="MCP8968287.1"/>
    <property type="molecule type" value="Genomic_DNA"/>
</dbReference>
<dbReference type="Pfam" id="PF25601">
    <property type="entry name" value="AAA_lid_14"/>
    <property type="match status" value="1"/>
</dbReference>
<dbReference type="InterPro" id="IPR025943">
    <property type="entry name" value="Sigma_54_int_dom_ATP-bd_2"/>
</dbReference>
<keyword evidence="8" id="KW-1185">Reference proteome</keyword>
<dbReference type="SUPFAM" id="SSF52540">
    <property type="entry name" value="P-loop containing nucleoside triphosphate hydrolases"/>
    <property type="match status" value="1"/>
</dbReference>
<evidence type="ECO:0000313" key="7">
    <source>
        <dbReference type="EMBL" id="MCP8968287.1"/>
    </source>
</evidence>
<dbReference type="AlphaFoldDB" id="A0AA41X3Y1"/>
<dbReference type="FunFam" id="3.40.50.300:FF:000006">
    <property type="entry name" value="DNA-binding transcriptional regulator NtrC"/>
    <property type="match status" value="1"/>
</dbReference>
<dbReference type="InterPro" id="IPR002078">
    <property type="entry name" value="Sigma_54_int"/>
</dbReference>
<dbReference type="GO" id="GO:0043565">
    <property type="term" value="F:sequence-specific DNA binding"/>
    <property type="evidence" value="ECO:0007669"/>
    <property type="project" value="InterPro"/>
</dbReference>
<keyword evidence="5" id="KW-0804">Transcription</keyword>
<dbReference type="InterPro" id="IPR027417">
    <property type="entry name" value="P-loop_NTPase"/>
</dbReference>
<dbReference type="SMART" id="SM00382">
    <property type="entry name" value="AAA"/>
    <property type="match status" value="1"/>
</dbReference>
<dbReference type="InterPro" id="IPR025944">
    <property type="entry name" value="Sigma_54_int_dom_CS"/>
</dbReference>
<reference evidence="7" key="1">
    <citation type="submission" date="2022-07" db="EMBL/GenBank/DDBJ databases">
        <authorList>
            <person name="Li W.-J."/>
            <person name="Deng Q.-Q."/>
        </authorList>
    </citation>
    <scope>NUCLEOTIDE SEQUENCE</scope>
    <source>
        <strain evidence="7">SYSU M60031</strain>
    </source>
</reference>
<dbReference type="InterPro" id="IPR058031">
    <property type="entry name" value="AAA_lid_NorR"/>
</dbReference>
<dbReference type="Gene3D" id="1.10.10.60">
    <property type="entry name" value="Homeodomain-like"/>
    <property type="match status" value="1"/>
</dbReference>
<dbReference type="RefSeq" id="WP_254758202.1">
    <property type="nucleotide sequence ID" value="NZ_JANCLT010000003.1"/>
</dbReference>
<evidence type="ECO:0000256" key="4">
    <source>
        <dbReference type="ARBA" id="ARBA00023125"/>
    </source>
</evidence>
<dbReference type="Pfam" id="PF00158">
    <property type="entry name" value="Sigma54_activat"/>
    <property type="match status" value="1"/>
</dbReference>
<dbReference type="InterPro" id="IPR003593">
    <property type="entry name" value="AAA+_ATPase"/>
</dbReference>
<dbReference type="PANTHER" id="PTHR32071">
    <property type="entry name" value="TRANSCRIPTIONAL REGULATORY PROTEIN"/>
    <property type="match status" value="1"/>
</dbReference>
<evidence type="ECO:0000256" key="2">
    <source>
        <dbReference type="ARBA" id="ARBA00022840"/>
    </source>
</evidence>
<comment type="caution">
    <text evidence="7">The sequence shown here is derived from an EMBL/GenBank/DDBJ whole genome shotgun (WGS) entry which is preliminary data.</text>
</comment>
<keyword evidence="4" id="KW-0238">DNA-binding</keyword>
<organism evidence="7 8">
    <name type="scientific">Ectobacillus ponti</name>
    <dbReference type="NCBI Taxonomy" id="2961894"/>
    <lineage>
        <taxon>Bacteria</taxon>
        <taxon>Bacillati</taxon>
        <taxon>Bacillota</taxon>
        <taxon>Bacilli</taxon>
        <taxon>Bacillales</taxon>
        <taxon>Bacillaceae</taxon>
        <taxon>Ectobacillus</taxon>
    </lineage>
</organism>
<accession>A0AA41X3Y1</accession>
<evidence type="ECO:0000256" key="5">
    <source>
        <dbReference type="ARBA" id="ARBA00023163"/>
    </source>
</evidence>
<dbReference type="InterPro" id="IPR002197">
    <property type="entry name" value="HTH_Fis"/>
</dbReference>
<dbReference type="PRINTS" id="PR01590">
    <property type="entry name" value="HTHFIS"/>
</dbReference>
<keyword evidence="1" id="KW-0547">Nucleotide-binding</keyword>
<sequence>MNGELRHLGEYENVLVTDQHGTIIFYDLADLNVLKEIGLRPEEFMDQPVTAMYQNLTMENSTIMSVLRTGQAVCNTRQELMTKSGDVFVLTGSTYPIIADGATIGAIEFSKHYYEKDNIQSLNKRAVHKVYRKNNTVYTIQDLITTNPAMLAIKRKIERVAPANSNVLLVGRTGTGKEIVAQSIHNLSGRFNSPFVSLNCGAVPPNLLESVLFGTVKGSFTGAVDKKGLFEEADGGTLFLDEINSMEYFLQVKLLKAIEEKTIWRVGGGRPVHVNVRILAAVNEDPELLMAEKRMREDLYYRLSVVQLDLPELRERPEDIELLLWHYIHFYNSSMNMQIESVQPEVLACLQQYHWPGNIRELRNAVETAYHNVSSHEMTLEDLPRRIRESRQETACPPATLKEAVEQYEMQLVQQEWHRSGGKLTLAAEQLGISKQLLKYKIDKYGL</sequence>
<evidence type="ECO:0000256" key="1">
    <source>
        <dbReference type="ARBA" id="ARBA00022741"/>
    </source>
</evidence>
<dbReference type="PROSITE" id="PS50045">
    <property type="entry name" value="SIGMA54_INTERACT_4"/>
    <property type="match status" value="1"/>
</dbReference>
<proteinExistence type="predicted"/>
<name>A0AA41X3Y1_9BACI</name>
<keyword evidence="2" id="KW-0067">ATP-binding</keyword>
<dbReference type="InterPro" id="IPR009057">
    <property type="entry name" value="Homeodomain-like_sf"/>
</dbReference>
<dbReference type="PROSITE" id="PS00676">
    <property type="entry name" value="SIGMA54_INTERACT_2"/>
    <property type="match status" value="1"/>
</dbReference>
<keyword evidence="3" id="KW-0805">Transcription regulation</keyword>
<dbReference type="Gene3D" id="1.10.8.60">
    <property type="match status" value="1"/>
</dbReference>
<feature type="domain" description="Sigma-54 factor interaction" evidence="6">
    <location>
        <begin position="143"/>
        <end position="371"/>
    </location>
</feature>
<dbReference type="GO" id="GO:0005524">
    <property type="term" value="F:ATP binding"/>
    <property type="evidence" value="ECO:0007669"/>
    <property type="project" value="UniProtKB-KW"/>
</dbReference>
<evidence type="ECO:0000256" key="3">
    <source>
        <dbReference type="ARBA" id="ARBA00023015"/>
    </source>
</evidence>